<protein>
    <submittedName>
        <fullName evidence="1">Uncharacterized protein</fullName>
    </submittedName>
</protein>
<proteinExistence type="predicted"/>
<dbReference type="RefSeq" id="WP_160845860.1">
    <property type="nucleotide sequence ID" value="NZ_WVHT01000009.1"/>
</dbReference>
<organism evidence="1 2">
    <name type="scientific">Hufsiella arboris</name>
    <dbReference type="NCBI Taxonomy" id="2695275"/>
    <lineage>
        <taxon>Bacteria</taxon>
        <taxon>Pseudomonadati</taxon>
        <taxon>Bacteroidota</taxon>
        <taxon>Sphingobacteriia</taxon>
        <taxon>Sphingobacteriales</taxon>
        <taxon>Sphingobacteriaceae</taxon>
        <taxon>Hufsiella</taxon>
    </lineage>
</organism>
<reference evidence="1 2" key="1">
    <citation type="submission" date="2019-11" db="EMBL/GenBank/DDBJ databases">
        <title>Pedobacter sp. HMF7647 Genome sequencing and assembly.</title>
        <authorList>
            <person name="Kang H."/>
            <person name="Kim H."/>
            <person name="Joh K."/>
        </authorList>
    </citation>
    <scope>NUCLEOTIDE SEQUENCE [LARGE SCALE GENOMIC DNA]</scope>
    <source>
        <strain evidence="1 2">HMF7647</strain>
    </source>
</reference>
<name>A0A7K1YDL1_9SPHI</name>
<comment type="caution">
    <text evidence="1">The sequence shown here is derived from an EMBL/GenBank/DDBJ whole genome shotgun (WGS) entry which is preliminary data.</text>
</comment>
<dbReference type="AlphaFoldDB" id="A0A7K1YDL1"/>
<dbReference type="EMBL" id="WVHT01000009">
    <property type="protein sequence ID" value="MXV52683.1"/>
    <property type="molecule type" value="Genomic_DNA"/>
</dbReference>
<gene>
    <name evidence="1" type="ORF">GS399_17050</name>
</gene>
<evidence type="ECO:0000313" key="1">
    <source>
        <dbReference type="EMBL" id="MXV52683.1"/>
    </source>
</evidence>
<dbReference type="Proteomes" id="UP000466586">
    <property type="component" value="Unassembled WGS sequence"/>
</dbReference>
<accession>A0A7K1YDL1</accession>
<sequence length="443" mass="49835">MAGPSNVAANNLIIQGVTDDKITLLVDGKAQEIDKRLDVLQTLMEQMATKSVQSANKIYNIGSITNANFGFVMGQAGHDKSLPSELAQNLVGEGNGWIKSLQQELVKQGIAVGNQPWNIFQNYGWLVETFLSKLCTAPGQEKTLRRLSFMAEAYQASLRYLCYVQIAQILQMGNKPKMPIMSEFIQMEGNQYLSFHYMSLLLIATDALAQNGYMKEIPKFTNELKDTGSALYGTALFLNNKRQDLRDNKIPEDEALPRLLDEYLTALVYWLRKVSFIAKYRLVSIKDINLNYSLGTAVNFVHLFGELHGIYSAGDAIDEDYNKKSLEGSYTFNKSILLFKGTDVSSAMDNIQDQRSFLSLSPFVIDQSVFAAKATQTPEIGYYTGYEKSKRQYNYSQYKNELSFGESGDISSNKSLTVSEQNNHQPPLDNLFEQLEDLLNPFK</sequence>
<keyword evidence="2" id="KW-1185">Reference proteome</keyword>
<evidence type="ECO:0000313" key="2">
    <source>
        <dbReference type="Proteomes" id="UP000466586"/>
    </source>
</evidence>